<keyword evidence="9 10" id="KW-0807">Transducer</keyword>
<feature type="transmembrane region" description="Helical" evidence="10">
    <location>
        <begin position="157"/>
        <end position="184"/>
    </location>
</feature>
<evidence type="ECO:0000256" key="7">
    <source>
        <dbReference type="ARBA" id="ARBA00023136"/>
    </source>
</evidence>
<comment type="subcellular location">
    <subcellularLocation>
        <location evidence="1 10">Cell membrane</location>
        <topology evidence="1 10">Multi-pass membrane protein</topology>
    </subcellularLocation>
</comment>
<feature type="transmembrane region" description="Helical" evidence="10">
    <location>
        <begin position="26"/>
        <end position="46"/>
    </location>
</feature>
<keyword evidence="7 10" id="KW-0472">Membrane</keyword>
<dbReference type="GO" id="GO:0004984">
    <property type="term" value="F:olfactory receptor activity"/>
    <property type="evidence" value="ECO:0007669"/>
    <property type="project" value="InterPro"/>
</dbReference>
<dbReference type="EMBL" id="JALNTZ010000008">
    <property type="protein sequence ID" value="KAJ3643583.1"/>
    <property type="molecule type" value="Genomic_DNA"/>
</dbReference>
<evidence type="ECO:0000256" key="6">
    <source>
        <dbReference type="ARBA" id="ARBA00022989"/>
    </source>
</evidence>
<gene>
    <name evidence="11" type="ORF">Zmor_026284</name>
</gene>
<feature type="transmembrane region" description="Helical" evidence="10">
    <location>
        <begin position="250"/>
        <end position="273"/>
    </location>
</feature>
<evidence type="ECO:0000256" key="8">
    <source>
        <dbReference type="ARBA" id="ARBA00023170"/>
    </source>
</evidence>
<evidence type="ECO:0000256" key="2">
    <source>
        <dbReference type="ARBA" id="ARBA00022475"/>
    </source>
</evidence>
<protein>
    <recommendedName>
        <fullName evidence="10">Odorant receptor</fullName>
    </recommendedName>
</protein>
<keyword evidence="3 10" id="KW-0716">Sensory transduction</keyword>
<feature type="transmembrane region" description="Helical" evidence="10">
    <location>
        <begin position="108"/>
        <end position="132"/>
    </location>
</feature>
<dbReference type="GO" id="GO:0005549">
    <property type="term" value="F:odorant binding"/>
    <property type="evidence" value="ECO:0007669"/>
    <property type="project" value="InterPro"/>
</dbReference>
<dbReference type="PANTHER" id="PTHR21137:SF35">
    <property type="entry name" value="ODORANT RECEPTOR 19A-RELATED"/>
    <property type="match status" value="1"/>
</dbReference>
<evidence type="ECO:0000256" key="5">
    <source>
        <dbReference type="ARBA" id="ARBA00022725"/>
    </source>
</evidence>
<dbReference type="GO" id="GO:0005886">
    <property type="term" value="C:plasma membrane"/>
    <property type="evidence" value="ECO:0007669"/>
    <property type="project" value="UniProtKB-SubCell"/>
</dbReference>
<keyword evidence="4 10" id="KW-0812">Transmembrane</keyword>
<keyword evidence="5 10" id="KW-0552">Olfaction</keyword>
<sequence>MMEVKNYIDICLFFTVKIFEFRIMEYCPLALTVILSPSILLQGYFFLKNFELQYFVQYEPIYIIVVYMLVCIYCQAYTTNIVSTYIHHIQVWKIEEATEEIKAKVKQTWIYITVYMCTTTVLGFTATVTYIVPTPRDKDLIFLFKIIELYFPQWEHFIVWCIKAMIFVMIYMAISTPGFTILYYNGHLNLQKLMLKHCLRNINTKYAHLEYISLSNVEYHQEIENELMFCVKRHVQFTENTLRPLALTQVYVLPFQVIGICVMASVILVFFAFEGSLSDQYVRIAATAVMTSATLLGFAIGGQGIEDLSEEIYEVLNEVEWYHWNLKNKKNYLFFLMNAKRKFKIKYSENISLNYQLGLKVLKAIFSAMSVIYNLQQKKGS</sequence>
<accession>A0AA38M523</accession>
<evidence type="ECO:0000256" key="1">
    <source>
        <dbReference type="ARBA" id="ARBA00004651"/>
    </source>
</evidence>
<evidence type="ECO:0000256" key="10">
    <source>
        <dbReference type="RuleBase" id="RU351113"/>
    </source>
</evidence>
<keyword evidence="12" id="KW-1185">Reference proteome</keyword>
<comment type="caution">
    <text evidence="11">The sequence shown here is derived from an EMBL/GenBank/DDBJ whole genome shotgun (WGS) entry which is preliminary data.</text>
</comment>
<comment type="similarity">
    <text evidence="10">Belongs to the insect chemoreceptor superfamily. Heteromeric odorant receptor channel (TC 1.A.69) family.</text>
</comment>
<dbReference type="PANTHER" id="PTHR21137">
    <property type="entry name" value="ODORANT RECEPTOR"/>
    <property type="match status" value="1"/>
</dbReference>
<evidence type="ECO:0000256" key="9">
    <source>
        <dbReference type="ARBA" id="ARBA00023224"/>
    </source>
</evidence>
<organism evidence="11 12">
    <name type="scientific">Zophobas morio</name>
    <dbReference type="NCBI Taxonomy" id="2755281"/>
    <lineage>
        <taxon>Eukaryota</taxon>
        <taxon>Metazoa</taxon>
        <taxon>Ecdysozoa</taxon>
        <taxon>Arthropoda</taxon>
        <taxon>Hexapoda</taxon>
        <taxon>Insecta</taxon>
        <taxon>Pterygota</taxon>
        <taxon>Neoptera</taxon>
        <taxon>Endopterygota</taxon>
        <taxon>Coleoptera</taxon>
        <taxon>Polyphaga</taxon>
        <taxon>Cucujiformia</taxon>
        <taxon>Tenebrionidae</taxon>
        <taxon>Zophobas</taxon>
    </lineage>
</organism>
<evidence type="ECO:0000256" key="4">
    <source>
        <dbReference type="ARBA" id="ARBA00022692"/>
    </source>
</evidence>
<keyword evidence="6 10" id="KW-1133">Transmembrane helix</keyword>
<feature type="transmembrane region" description="Helical" evidence="10">
    <location>
        <begin position="357"/>
        <end position="375"/>
    </location>
</feature>
<reference evidence="11" key="1">
    <citation type="journal article" date="2023" name="G3 (Bethesda)">
        <title>Whole genome assemblies of Zophobas morio and Tenebrio molitor.</title>
        <authorList>
            <person name="Kaur S."/>
            <person name="Stinson S.A."/>
            <person name="diCenzo G.C."/>
        </authorList>
    </citation>
    <scope>NUCLEOTIDE SEQUENCE</scope>
    <source>
        <strain evidence="11">QUZm001</strain>
    </source>
</reference>
<name>A0AA38M523_9CUCU</name>
<evidence type="ECO:0000313" key="12">
    <source>
        <dbReference type="Proteomes" id="UP001168821"/>
    </source>
</evidence>
<dbReference type="InterPro" id="IPR004117">
    <property type="entry name" value="7tm6_olfct_rcpt"/>
</dbReference>
<dbReference type="Pfam" id="PF02949">
    <property type="entry name" value="7tm_6"/>
    <property type="match status" value="1"/>
</dbReference>
<dbReference type="Proteomes" id="UP001168821">
    <property type="component" value="Unassembled WGS sequence"/>
</dbReference>
<keyword evidence="2" id="KW-1003">Cell membrane</keyword>
<keyword evidence="8 10" id="KW-0675">Receptor</keyword>
<comment type="caution">
    <text evidence="10">Lacks conserved residue(s) required for the propagation of feature annotation.</text>
</comment>
<dbReference type="AlphaFoldDB" id="A0AA38M523"/>
<feature type="transmembrane region" description="Helical" evidence="10">
    <location>
        <begin position="61"/>
        <end position="87"/>
    </location>
</feature>
<proteinExistence type="inferred from homology"/>
<evidence type="ECO:0000256" key="3">
    <source>
        <dbReference type="ARBA" id="ARBA00022606"/>
    </source>
</evidence>
<evidence type="ECO:0000313" key="11">
    <source>
        <dbReference type="EMBL" id="KAJ3643583.1"/>
    </source>
</evidence>
<dbReference type="GO" id="GO:0007165">
    <property type="term" value="P:signal transduction"/>
    <property type="evidence" value="ECO:0007669"/>
    <property type="project" value="UniProtKB-KW"/>
</dbReference>